<reference evidence="4 5" key="1">
    <citation type="journal article" date="2020" name="Cell">
        <title>Large-Scale Comparative Analyses of Tick Genomes Elucidate Their Genetic Diversity and Vector Capacities.</title>
        <authorList>
            <consortium name="Tick Genome and Microbiome Consortium (TIGMIC)"/>
            <person name="Jia N."/>
            <person name="Wang J."/>
            <person name="Shi W."/>
            <person name="Du L."/>
            <person name="Sun Y."/>
            <person name="Zhan W."/>
            <person name="Jiang J.F."/>
            <person name="Wang Q."/>
            <person name="Zhang B."/>
            <person name="Ji P."/>
            <person name="Bell-Sakyi L."/>
            <person name="Cui X.M."/>
            <person name="Yuan T.T."/>
            <person name="Jiang B.G."/>
            <person name="Yang W.F."/>
            <person name="Lam T.T."/>
            <person name="Chang Q.C."/>
            <person name="Ding S.J."/>
            <person name="Wang X.J."/>
            <person name="Zhu J.G."/>
            <person name="Ruan X.D."/>
            <person name="Zhao L."/>
            <person name="Wei J.T."/>
            <person name="Ye R.Z."/>
            <person name="Que T.C."/>
            <person name="Du C.H."/>
            <person name="Zhou Y.H."/>
            <person name="Cheng J.X."/>
            <person name="Dai P.F."/>
            <person name="Guo W.B."/>
            <person name="Han X.H."/>
            <person name="Huang E.J."/>
            <person name="Li L.F."/>
            <person name="Wei W."/>
            <person name="Gao Y.C."/>
            <person name="Liu J.Z."/>
            <person name="Shao H.Z."/>
            <person name="Wang X."/>
            <person name="Wang C.C."/>
            <person name="Yang T.C."/>
            <person name="Huo Q.B."/>
            <person name="Li W."/>
            <person name="Chen H.Y."/>
            <person name="Chen S.E."/>
            <person name="Zhou L.G."/>
            <person name="Ni X.B."/>
            <person name="Tian J.H."/>
            <person name="Sheng Y."/>
            <person name="Liu T."/>
            <person name="Pan Y.S."/>
            <person name="Xia L.Y."/>
            <person name="Li J."/>
            <person name="Zhao F."/>
            <person name="Cao W.C."/>
        </authorList>
    </citation>
    <scope>NUCLEOTIDE SEQUENCE [LARGE SCALE GENOMIC DNA]</scope>
    <source>
        <strain evidence="4">HaeL-2018</strain>
    </source>
</reference>
<dbReference type="Proteomes" id="UP000821853">
    <property type="component" value="Chromosome 9"/>
</dbReference>
<dbReference type="PANTHER" id="PTHR11080:SF2">
    <property type="entry name" value="LD05707P"/>
    <property type="match status" value="1"/>
</dbReference>
<keyword evidence="2" id="KW-0378">Hydrolase</keyword>
<dbReference type="InterPro" id="IPR002048">
    <property type="entry name" value="EF_hand_dom"/>
</dbReference>
<dbReference type="InterPro" id="IPR036380">
    <property type="entry name" value="Isochorismatase-like_sf"/>
</dbReference>
<protein>
    <recommendedName>
        <fullName evidence="3">EF-hand domain-containing protein</fullName>
    </recommendedName>
</protein>
<comment type="caution">
    <text evidence="4">The sequence shown here is derived from an EMBL/GenBank/DDBJ whole genome shotgun (WGS) entry which is preliminary data.</text>
</comment>
<dbReference type="SUPFAM" id="SSF47473">
    <property type="entry name" value="EF-hand"/>
    <property type="match status" value="1"/>
</dbReference>
<dbReference type="SUPFAM" id="SSF52499">
    <property type="entry name" value="Isochorismatase-like hydrolases"/>
    <property type="match status" value="1"/>
</dbReference>
<dbReference type="InterPro" id="IPR011992">
    <property type="entry name" value="EF-hand-dom_pair"/>
</dbReference>
<evidence type="ECO:0000313" key="5">
    <source>
        <dbReference type="Proteomes" id="UP000821853"/>
    </source>
</evidence>
<dbReference type="GO" id="GO:0016787">
    <property type="term" value="F:hydrolase activity"/>
    <property type="evidence" value="ECO:0007669"/>
    <property type="project" value="UniProtKB-KW"/>
</dbReference>
<evidence type="ECO:0000313" key="4">
    <source>
        <dbReference type="EMBL" id="KAH9382233.1"/>
    </source>
</evidence>
<gene>
    <name evidence="4" type="ORF">HPB48_016951</name>
</gene>
<dbReference type="InterPro" id="IPR052347">
    <property type="entry name" value="Isochorismatase_Nicotinamidase"/>
</dbReference>
<dbReference type="AlphaFoldDB" id="A0A9J6H583"/>
<keyword evidence="5" id="KW-1185">Reference proteome</keyword>
<evidence type="ECO:0000256" key="2">
    <source>
        <dbReference type="ARBA" id="ARBA00022801"/>
    </source>
</evidence>
<dbReference type="Gene3D" id="3.40.50.850">
    <property type="entry name" value="Isochorismatase-like"/>
    <property type="match status" value="1"/>
</dbReference>
<feature type="domain" description="EF-hand" evidence="3">
    <location>
        <begin position="23"/>
        <end position="58"/>
    </location>
</feature>
<dbReference type="GO" id="GO:0005509">
    <property type="term" value="F:calcium ion binding"/>
    <property type="evidence" value="ECO:0007669"/>
    <property type="project" value="InterPro"/>
</dbReference>
<dbReference type="PANTHER" id="PTHR11080">
    <property type="entry name" value="PYRAZINAMIDASE/NICOTINAMIDASE"/>
    <property type="match status" value="1"/>
</dbReference>
<organism evidence="4 5">
    <name type="scientific">Haemaphysalis longicornis</name>
    <name type="common">Bush tick</name>
    <dbReference type="NCBI Taxonomy" id="44386"/>
    <lineage>
        <taxon>Eukaryota</taxon>
        <taxon>Metazoa</taxon>
        <taxon>Ecdysozoa</taxon>
        <taxon>Arthropoda</taxon>
        <taxon>Chelicerata</taxon>
        <taxon>Arachnida</taxon>
        <taxon>Acari</taxon>
        <taxon>Parasitiformes</taxon>
        <taxon>Ixodida</taxon>
        <taxon>Ixodoidea</taxon>
        <taxon>Ixodidae</taxon>
        <taxon>Haemaphysalinae</taxon>
        <taxon>Haemaphysalis</taxon>
    </lineage>
</organism>
<name>A0A9J6H583_HAELO</name>
<comment type="similarity">
    <text evidence="1">Belongs to the isochorismatase family.</text>
</comment>
<proteinExistence type="inferred from homology"/>
<evidence type="ECO:0000259" key="3">
    <source>
        <dbReference type="PROSITE" id="PS50222"/>
    </source>
</evidence>
<dbReference type="OrthoDB" id="167809at2759"/>
<sequence>MPGRLRSLSQLSFTDFGDLPEQEKKAATSSLFETFDLNRDGGIDFSEFESMWAQWVQLVLCPKWAFIVVDVQNDFITGTLTVTNIGGREGSASIVPVINDLLGKRPWEVVVFTYDWHPADHISFVENKECRSFHASSKLCCGDAKVFDTCGLC</sequence>
<dbReference type="EMBL" id="JABSTR010000011">
    <property type="protein sequence ID" value="KAH9382233.1"/>
    <property type="molecule type" value="Genomic_DNA"/>
</dbReference>
<accession>A0A9J6H583</accession>
<evidence type="ECO:0000256" key="1">
    <source>
        <dbReference type="ARBA" id="ARBA00006336"/>
    </source>
</evidence>
<dbReference type="PROSITE" id="PS50222">
    <property type="entry name" value="EF_HAND_2"/>
    <property type="match status" value="1"/>
</dbReference>
<dbReference type="Gene3D" id="1.10.238.10">
    <property type="entry name" value="EF-hand"/>
    <property type="match status" value="1"/>
</dbReference>
<dbReference type="VEuPathDB" id="VectorBase:HLOH_058204"/>